<feature type="signal peptide" evidence="1">
    <location>
        <begin position="1"/>
        <end position="20"/>
    </location>
</feature>
<evidence type="ECO:0000256" key="1">
    <source>
        <dbReference type="SAM" id="SignalP"/>
    </source>
</evidence>
<protein>
    <submittedName>
        <fullName evidence="2">Uncharacterized protein</fullName>
    </submittedName>
</protein>
<accession>A0A836CR12</accession>
<proteinExistence type="predicted"/>
<keyword evidence="3" id="KW-1185">Reference proteome</keyword>
<gene>
    <name evidence="2" type="ORF">JKP88DRAFT_229964</name>
</gene>
<dbReference type="PANTHER" id="PTHR35550">
    <property type="match status" value="1"/>
</dbReference>
<evidence type="ECO:0000313" key="3">
    <source>
        <dbReference type="Proteomes" id="UP000664859"/>
    </source>
</evidence>
<feature type="chain" id="PRO_5032414667" evidence="1">
    <location>
        <begin position="21"/>
        <end position="197"/>
    </location>
</feature>
<dbReference type="PANTHER" id="PTHR35550:SF2">
    <property type="entry name" value="OS05G0401200 PROTEIN"/>
    <property type="match status" value="1"/>
</dbReference>
<sequence>MHRFLVSALTAAALLLQASAFAVVAPSGRSLAVRTPYVSSSSGRAVAAKPMCMMAKDADTVAIPPDFRLPAALVAIGGALAVSGNRAGLPVLGIGALLGLQATRVRFEFDAESMEVKIDAGKGDLADSGENFAVGGQNRWAYDTWTNWEVYPSEALPVLMYFKETQTSPDGQIHFFPFIMNPGQLLKEVRARVPIDK</sequence>
<evidence type="ECO:0000313" key="2">
    <source>
        <dbReference type="EMBL" id="KAG5192476.1"/>
    </source>
</evidence>
<comment type="caution">
    <text evidence="2">The sequence shown here is derived from an EMBL/GenBank/DDBJ whole genome shotgun (WGS) entry which is preliminary data.</text>
</comment>
<dbReference type="Pfam" id="PF11317">
    <property type="entry name" value="DUF3119"/>
    <property type="match status" value="1"/>
</dbReference>
<name>A0A836CR12_9STRA</name>
<dbReference type="OrthoDB" id="1921626at2759"/>
<reference evidence="2" key="1">
    <citation type="submission" date="2021-02" db="EMBL/GenBank/DDBJ databases">
        <title>First Annotated Genome of the Yellow-green Alga Tribonema minus.</title>
        <authorList>
            <person name="Mahan K.M."/>
        </authorList>
    </citation>
    <scope>NUCLEOTIDE SEQUENCE</scope>
    <source>
        <strain evidence="2">UTEX B ZZ1240</strain>
    </source>
</reference>
<keyword evidence="1" id="KW-0732">Signal</keyword>
<dbReference type="InterPro" id="IPR021467">
    <property type="entry name" value="DUF3119"/>
</dbReference>
<dbReference type="EMBL" id="JAFCMP010000005">
    <property type="protein sequence ID" value="KAG5192476.1"/>
    <property type="molecule type" value="Genomic_DNA"/>
</dbReference>
<dbReference type="AlphaFoldDB" id="A0A836CR12"/>
<organism evidence="2 3">
    <name type="scientific">Tribonema minus</name>
    <dbReference type="NCBI Taxonomy" id="303371"/>
    <lineage>
        <taxon>Eukaryota</taxon>
        <taxon>Sar</taxon>
        <taxon>Stramenopiles</taxon>
        <taxon>Ochrophyta</taxon>
        <taxon>PX clade</taxon>
        <taxon>Xanthophyceae</taxon>
        <taxon>Tribonematales</taxon>
        <taxon>Tribonemataceae</taxon>
        <taxon>Tribonema</taxon>
    </lineage>
</organism>
<dbReference type="Proteomes" id="UP000664859">
    <property type="component" value="Unassembled WGS sequence"/>
</dbReference>